<keyword evidence="2" id="KW-1003">Cell membrane</keyword>
<feature type="transmembrane region" description="Helical" evidence="6">
    <location>
        <begin position="172"/>
        <end position="192"/>
    </location>
</feature>
<dbReference type="InterPro" id="IPR043428">
    <property type="entry name" value="LivM-like"/>
</dbReference>
<feature type="transmembrane region" description="Helical" evidence="6">
    <location>
        <begin position="294"/>
        <end position="311"/>
    </location>
</feature>
<dbReference type="InterPro" id="IPR001851">
    <property type="entry name" value="ABC_transp_permease"/>
</dbReference>
<feature type="transmembrane region" description="Helical" evidence="6">
    <location>
        <begin position="129"/>
        <end position="146"/>
    </location>
</feature>
<dbReference type="EMBL" id="CP163441">
    <property type="protein sequence ID" value="XDQ41650.1"/>
    <property type="molecule type" value="Genomic_DNA"/>
</dbReference>
<feature type="transmembrane region" description="Helical" evidence="6">
    <location>
        <begin position="222"/>
        <end position="246"/>
    </location>
</feature>
<keyword evidence="3 6" id="KW-0812">Transmembrane</keyword>
<dbReference type="PANTHER" id="PTHR30482:SF17">
    <property type="entry name" value="ABC TRANSPORTER ATP-BINDING PROTEIN"/>
    <property type="match status" value="1"/>
</dbReference>
<evidence type="ECO:0000256" key="3">
    <source>
        <dbReference type="ARBA" id="ARBA00022692"/>
    </source>
</evidence>
<dbReference type="CDD" id="cd06581">
    <property type="entry name" value="TM_PBP1_LivM_like"/>
    <property type="match status" value="1"/>
</dbReference>
<feature type="transmembrane region" description="Helical" evidence="6">
    <location>
        <begin position="51"/>
        <end position="77"/>
    </location>
</feature>
<evidence type="ECO:0000313" key="7">
    <source>
        <dbReference type="EMBL" id="XDQ41650.1"/>
    </source>
</evidence>
<keyword evidence="5 6" id="KW-0472">Membrane</keyword>
<dbReference type="GO" id="GO:0005886">
    <property type="term" value="C:plasma membrane"/>
    <property type="evidence" value="ECO:0007669"/>
    <property type="project" value="UniProtKB-SubCell"/>
</dbReference>
<sequence>MTTTTAPAPPGPWSVQRSSLASRIGSGSLLALAVALFAVPQILSANIVQQLTSLLIFLVLAVMWNALAGYAGLVSVGQQTFIGFGAYGTILLTQHGIQPYLAVVLASLASAALAAALSLVVLRLRGGQFAVGTWVVAESLALFVMLDQSLGGGTGVSLQGLSGYAPEVRRAFTYWLTLAFAVLLLVALFLLLRHRTGAALQAIRDDEDAAASLGVRVRPLKFMLFVLAGFGCGAAGALTLANTLFIQPQSIFGVQWSAYMIFMVLVGGIGTFEGPILGAILFFTVQYFFADQGAWYLIGLGLTAVAFALFLPRGLWSLLHDRIHVQLLPVGYHLRRQPTAATGANPRET</sequence>
<dbReference type="PANTHER" id="PTHR30482">
    <property type="entry name" value="HIGH-AFFINITY BRANCHED-CHAIN AMINO ACID TRANSPORT SYSTEM PERMEASE"/>
    <property type="match status" value="1"/>
</dbReference>
<dbReference type="Pfam" id="PF02653">
    <property type="entry name" value="BPD_transp_2"/>
    <property type="match status" value="1"/>
</dbReference>
<evidence type="ECO:0000256" key="6">
    <source>
        <dbReference type="SAM" id="Phobius"/>
    </source>
</evidence>
<proteinExistence type="predicted"/>
<reference evidence="7" key="1">
    <citation type="submission" date="2024-07" db="EMBL/GenBank/DDBJ databases">
        <authorList>
            <person name="Yu S.T."/>
        </authorList>
    </citation>
    <scope>NUCLEOTIDE SEQUENCE</scope>
    <source>
        <strain evidence="7">R39</strain>
    </source>
</reference>
<evidence type="ECO:0000256" key="4">
    <source>
        <dbReference type="ARBA" id="ARBA00022989"/>
    </source>
</evidence>
<feature type="transmembrane region" description="Helical" evidence="6">
    <location>
        <begin position="97"/>
        <end position="122"/>
    </location>
</feature>
<gene>
    <name evidence="7" type="ORF">AB5J52_04815</name>
</gene>
<accession>A0AB39QFM6</accession>
<protein>
    <submittedName>
        <fullName evidence="7">Branched-chain amino acid ABC transporter permease</fullName>
    </submittedName>
</protein>
<organism evidence="7">
    <name type="scientific">Streptomyces sp. R39</name>
    <dbReference type="NCBI Taxonomy" id="3238631"/>
    <lineage>
        <taxon>Bacteria</taxon>
        <taxon>Bacillati</taxon>
        <taxon>Actinomycetota</taxon>
        <taxon>Actinomycetes</taxon>
        <taxon>Kitasatosporales</taxon>
        <taxon>Streptomycetaceae</taxon>
        <taxon>Streptomyces</taxon>
    </lineage>
</organism>
<evidence type="ECO:0000256" key="1">
    <source>
        <dbReference type="ARBA" id="ARBA00004651"/>
    </source>
</evidence>
<keyword evidence="4 6" id="KW-1133">Transmembrane helix</keyword>
<feature type="transmembrane region" description="Helical" evidence="6">
    <location>
        <begin position="20"/>
        <end position="39"/>
    </location>
</feature>
<comment type="subcellular location">
    <subcellularLocation>
        <location evidence="1">Cell membrane</location>
        <topology evidence="1">Multi-pass membrane protein</topology>
    </subcellularLocation>
</comment>
<dbReference type="GO" id="GO:0015658">
    <property type="term" value="F:branched-chain amino acid transmembrane transporter activity"/>
    <property type="evidence" value="ECO:0007669"/>
    <property type="project" value="InterPro"/>
</dbReference>
<name>A0AB39QFM6_9ACTN</name>
<dbReference type="RefSeq" id="WP_369221263.1">
    <property type="nucleotide sequence ID" value="NZ_CP163441.1"/>
</dbReference>
<evidence type="ECO:0000256" key="2">
    <source>
        <dbReference type="ARBA" id="ARBA00022475"/>
    </source>
</evidence>
<feature type="transmembrane region" description="Helical" evidence="6">
    <location>
        <begin position="258"/>
        <end position="282"/>
    </location>
</feature>
<evidence type="ECO:0000256" key="5">
    <source>
        <dbReference type="ARBA" id="ARBA00023136"/>
    </source>
</evidence>
<dbReference type="AlphaFoldDB" id="A0AB39QFM6"/>